<dbReference type="Proteomes" id="UP001596058">
    <property type="component" value="Unassembled WGS sequence"/>
</dbReference>
<dbReference type="InterPro" id="IPR024079">
    <property type="entry name" value="MetalloPept_cat_dom_sf"/>
</dbReference>
<keyword evidence="2" id="KW-1185">Reference proteome</keyword>
<dbReference type="Gene3D" id="3.40.390.10">
    <property type="entry name" value="Collagenase (Catalytic Domain)"/>
    <property type="match status" value="2"/>
</dbReference>
<sequence length="825" mass="88812">MTLVGLRWIKTRAADIHLLPEFTSPQLFRLLVANVQDANGTITEVPAFTVNNVTFEFAEEPLRGLGQANGAPMDPGRGSVAVAFQNNLAGHSFVIRATATADGASAETRIRIHVHNAIKRMWLTPKRLTVRNGAKDVRFSVLAQFDDDTIGDITNWSPLTTPNGDTDFTYVHRTGANAPVLTWSSATGPVKADPQTGVLTASASTGGNDVTVQLGTTTATARAECAVPWKTQRVVDLVAGPGIKSSNFVFNILFLPDGFTKDDKTTYEQRIAMIVKRLEVRGRSSPFGLMPGKVNYWRGWLASPDAGITVPTELDRTITVNGVTRGEPVSLPTIFDPAAASWDLPDLISAVGLPNPHDVEGNNLGARVATWRSIYGTAVTAALAAPAFPAWFELRDRVLLNERDTAFHMAFGTRPSLDVTEDEHTPVVNPYRLADEDLNGFLDGLVDKKNRALGTLWTTGKDRDLVVIVCRSSRDGGVNNSRRLSKTEFGRTIGVTMAERPFHQLAANPQNDGFDLVPDAIPTDVFYSLWLNTAHELGHSFGLGDEYGGLVAPPTKVELSDAAARPNIAPRDVVAPGGVIDVTKIKWAGWQRIAKAGATLGTTGPDSGPYTVALADAQKIGFRKGDAVRLRRRPLGTAGAPSSLCTIDSLPDADHVVISPQPGQTSFKAGDFPSGSILFAPVLDKDGAELFLADKKTVLKRLTDTNNPLNALPGDAKGRACDNKTNLPVPTAASNFPGGVAPTLPTFSSWNIGLFENGGRHNCGIYRPTGVCLMVQNAQEDVNEKPVNFNDLCIVCRYAMVDTADPTLHTQVDAEYRARYLRPQS</sequence>
<reference evidence="2" key="1">
    <citation type="journal article" date="2019" name="Int. J. Syst. Evol. Microbiol.">
        <title>The Global Catalogue of Microorganisms (GCM) 10K type strain sequencing project: providing services to taxonomists for standard genome sequencing and annotation.</title>
        <authorList>
            <consortium name="The Broad Institute Genomics Platform"/>
            <consortium name="The Broad Institute Genome Sequencing Center for Infectious Disease"/>
            <person name="Wu L."/>
            <person name="Ma J."/>
        </authorList>
    </citation>
    <scope>NUCLEOTIDE SEQUENCE [LARGE SCALE GENOMIC DNA]</scope>
    <source>
        <strain evidence="2">CCUG 53903</strain>
    </source>
</reference>
<accession>A0ABW1D125</accession>
<dbReference type="EMBL" id="JBHSPA010000059">
    <property type="protein sequence ID" value="MFC5830969.1"/>
    <property type="molecule type" value="Genomic_DNA"/>
</dbReference>
<evidence type="ECO:0000313" key="2">
    <source>
        <dbReference type="Proteomes" id="UP001596058"/>
    </source>
</evidence>
<evidence type="ECO:0000313" key="1">
    <source>
        <dbReference type="EMBL" id="MFC5830969.1"/>
    </source>
</evidence>
<name>A0ABW1D125_9ACTN</name>
<protein>
    <submittedName>
        <fullName evidence="1">Uncharacterized protein</fullName>
    </submittedName>
</protein>
<organism evidence="1 2">
    <name type="scientific">Nonomuraea insulae</name>
    <dbReference type="NCBI Taxonomy" id="1616787"/>
    <lineage>
        <taxon>Bacteria</taxon>
        <taxon>Bacillati</taxon>
        <taxon>Actinomycetota</taxon>
        <taxon>Actinomycetes</taxon>
        <taxon>Streptosporangiales</taxon>
        <taxon>Streptosporangiaceae</taxon>
        <taxon>Nonomuraea</taxon>
    </lineage>
</organism>
<gene>
    <name evidence="1" type="ORF">ACFPZ3_44560</name>
</gene>
<proteinExistence type="predicted"/>
<comment type="caution">
    <text evidence="1">The sequence shown here is derived from an EMBL/GenBank/DDBJ whole genome shotgun (WGS) entry which is preliminary data.</text>
</comment>
<dbReference type="RefSeq" id="WP_379520451.1">
    <property type="nucleotide sequence ID" value="NZ_JBHSPA010000059.1"/>
</dbReference>